<dbReference type="OrthoDB" id="9132369at2"/>
<reference evidence="1 2" key="1">
    <citation type="submission" date="2016-10" db="EMBL/GenBank/DDBJ databases">
        <authorList>
            <person name="de Groot N.N."/>
        </authorList>
    </citation>
    <scope>NUCLEOTIDE SEQUENCE [LARGE SCALE GENOMIC DNA]</scope>
    <source>
        <strain evidence="1 2">CGMCC 1.8894</strain>
    </source>
</reference>
<dbReference type="AlphaFoldDB" id="A0A1H3E6P7"/>
<proteinExistence type="predicted"/>
<dbReference type="Proteomes" id="UP000198539">
    <property type="component" value="Unassembled WGS sequence"/>
</dbReference>
<accession>A0A1H3E6P7</accession>
<evidence type="ECO:0000313" key="1">
    <source>
        <dbReference type="EMBL" id="SDX73928.1"/>
    </source>
</evidence>
<dbReference type="EMBL" id="FNOM01000018">
    <property type="protein sequence ID" value="SDX73928.1"/>
    <property type="molecule type" value="Genomic_DNA"/>
</dbReference>
<gene>
    <name evidence="1" type="ORF">SAMN04488238_11817</name>
</gene>
<protein>
    <submittedName>
        <fullName evidence="1">Uncharacterized protein</fullName>
    </submittedName>
</protein>
<name>A0A1H3E6P7_9RHOB</name>
<dbReference type="Pfam" id="PF24175">
    <property type="entry name" value="SU10_adaptor"/>
    <property type="match status" value="1"/>
</dbReference>
<sequence length="229" mass="24984">MAFQARDVMRRATIMLQDGGGVRWPAPELCDWLDDGAREIALQKPTATASTAVLELVEGTKQSLPEGYHKLLAVVRNVAGRVVTPAVREVFDTQIPGWHDTAVLPFSATVMHVVDDMFDQSVFYVVPGNTGTGEVEAIVSRLPEKITRPSGGSSILDLDSYTAAVAVPDIYQNALVDYVCYRAFSKDINVAGAAQRAQAHYQLFQQALGIKSQVEMAQNVDTPKSRFSQ</sequence>
<dbReference type="RefSeq" id="WP_092892184.1">
    <property type="nucleotide sequence ID" value="NZ_CP061502.1"/>
</dbReference>
<dbReference type="STRING" id="564137.SAMN04488238_11817"/>
<evidence type="ECO:0000313" key="2">
    <source>
        <dbReference type="Proteomes" id="UP000198539"/>
    </source>
</evidence>
<dbReference type="InterPro" id="IPR056209">
    <property type="entry name" value="SU10_adaptor"/>
</dbReference>
<organism evidence="1 2">
    <name type="scientific">Roseicitreum antarcticum</name>
    <dbReference type="NCBI Taxonomy" id="564137"/>
    <lineage>
        <taxon>Bacteria</taxon>
        <taxon>Pseudomonadati</taxon>
        <taxon>Pseudomonadota</taxon>
        <taxon>Alphaproteobacteria</taxon>
        <taxon>Rhodobacterales</taxon>
        <taxon>Paracoccaceae</taxon>
        <taxon>Roseicitreum</taxon>
    </lineage>
</organism>
<keyword evidence="2" id="KW-1185">Reference proteome</keyword>